<dbReference type="GO" id="GO:0005525">
    <property type="term" value="F:GTP binding"/>
    <property type="evidence" value="ECO:0007669"/>
    <property type="project" value="UniProtKB-KW"/>
</dbReference>
<dbReference type="Pfam" id="PF02978">
    <property type="entry name" value="SRP_SPB"/>
    <property type="match status" value="1"/>
</dbReference>
<dbReference type="InterPro" id="IPR042101">
    <property type="entry name" value="SRP54_N_sf"/>
</dbReference>
<dbReference type="EMBL" id="CAEZYK010000053">
    <property type="protein sequence ID" value="CAB4726275.1"/>
    <property type="molecule type" value="Genomic_DNA"/>
</dbReference>
<dbReference type="PANTHER" id="PTHR11564">
    <property type="entry name" value="SIGNAL RECOGNITION PARTICLE 54K PROTEIN SRP54"/>
    <property type="match status" value="1"/>
</dbReference>
<dbReference type="Pfam" id="PF02881">
    <property type="entry name" value="SRP54_N"/>
    <property type="match status" value="1"/>
</dbReference>
<sequence length="461" mass="50098">MFDVISDRFDGIFRRLRSRGKLSADDVEEVAREIRRALLEADVNVRVVKDFVNRIKERATGSEVAQSLSPAQQVIKIVHEELAVTLGGTTGHLSPSAKPPEVIVLVGLQGAGKTTAAAKLAYYLEQQENKRVLLVAADLQRPAAVEQLQVLGQNISVPVFTQPTTPEEVAVAGRQEAERLGRNVVIIDTAGRLQIDDDLMEELNQLCKKVIPDDVLLVLDSMTGQTAVDVAQSFRTQVDLTGLVMTKLDGDTRGGAALSVKEVTGLPILFAGVGETTKDFEAFHPDRMASRILGMGDALTLIEKAEAAFDAEATARTQERMAEGLFTLEDFLDQMQQVRKMGPLSSVMGMLPGVPKELRQAEVDESQLGNIEAIIYSMTPAERKDPSIINGSRRRRIALGSGTSTQAVNGLLKQFTMMRQMMRQMNGTKSKRKGGKGRRGVGIDIPGFDLSGLDIPRPPGA</sequence>
<dbReference type="AlphaFoldDB" id="A0A6J6RUL6"/>
<dbReference type="GO" id="GO:0005786">
    <property type="term" value="C:signal recognition particle, endoplasmic reticulum targeting"/>
    <property type="evidence" value="ECO:0007669"/>
    <property type="project" value="UniProtKB-KW"/>
</dbReference>
<dbReference type="SMART" id="SM00962">
    <property type="entry name" value="SRP54"/>
    <property type="match status" value="1"/>
</dbReference>
<evidence type="ECO:0000313" key="11">
    <source>
        <dbReference type="EMBL" id="CAB4726275.1"/>
    </source>
</evidence>
<dbReference type="InterPro" id="IPR003593">
    <property type="entry name" value="AAA+_ATPase"/>
</dbReference>
<evidence type="ECO:0000256" key="6">
    <source>
        <dbReference type="ARBA" id="ARBA00023135"/>
    </source>
</evidence>
<dbReference type="Pfam" id="PF00448">
    <property type="entry name" value="SRP54"/>
    <property type="match status" value="1"/>
</dbReference>
<organism evidence="11">
    <name type="scientific">freshwater metagenome</name>
    <dbReference type="NCBI Taxonomy" id="449393"/>
    <lineage>
        <taxon>unclassified sequences</taxon>
        <taxon>metagenomes</taxon>
        <taxon>ecological metagenomes</taxon>
    </lineage>
</organism>
<evidence type="ECO:0000256" key="5">
    <source>
        <dbReference type="ARBA" id="ARBA00023134"/>
    </source>
</evidence>
<feature type="compositionally biased region" description="Basic residues" evidence="9">
    <location>
        <begin position="429"/>
        <end position="439"/>
    </location>
</feature>
<comment type="similarity">
    <text evidence="1">Belongs to the GTP-binding SRP family. SRP54 subfamily.</text>
</comment>
<protein>
    <recommendedName>
        <fullName evidence="8">signal-recognition-particle GTPase</fullName>
        <ecNumber evidence="8">3.6.5.4</ecNumber>
    </recommendedName>
</protein>
<feature type="domain" description="SRP54-type proteins GTP-binding" evidence="10">
    <location>
        <begin position="267"/>
        <end position="280"/>
    </location>
</feature>
<evidence type="ECO:0000256" key="9">
    <source>
        <dbReference type="SAM" id="MobiDB-lite"/>
    </source>
</evidence>
<dbReference type="InterPro" id="IPR013822">
    <property type="entry name" value="Signal_recog_particl_SRP54_hlx"/>
</dbReference>
<keyword evidence="7" id="KW-0687">Ribonucleoprotein</keyword>
<evidence type="ECO:0000256" key="4">
    <source>
        <dbReference type="ARBA" id="ARBA00022884"/>
    </source>
</evidence>
<accession>A0A6J6RUL6</accession>
<keyword evidence="3" id="KW-0378">Hydrolase</keyword>
<dbReference type="Gene3D" id="1.20.120.140">
    <property type="entry name" value="Signal recognition particle SRP54, nucleotide-binding domain"/>
    <property type="match status" value="1"/>
</dbReference>
<feature type="region of interest" description="Disordered" evidence="9">
    <location>
        <begin position="426"/>
        <end position="461"/>
    </location>
</feature>
<evidence type="ECO:0000256" key="8">
    <source>
        <dbReference type="ARBA" id="ARBA00035672"/>
    </source>
</evidence>
<dbReference type="InterPro" id="IPR027417">
    <property type="entry name" value="P-loop_NTPase"/>
</dbReference>
<dbReference type="GO" id="GO:0008312">
    <property type="term" value="F:7S RNA binding"/>
    <property type="evidence" value="ECO:0007669"/>
    <property type="project" value="InterPro"/>
</dbReference>
<dbReference type="InterPro" id="IPR004125">
    <property type="entry name" value="Signal_recog_particle_SRP54_M"/>
</dbReference>
<keyword evidence="2" id="KW-0547">Nucleotide-binding</keyword>
<dbReference type="HAMAP" id="MF_00306">
    <property type="entry name" value="SRP54"/>
    <property type="match status" value="1"/>
</dbReference>
<dbReference type="InterPro" id="IPR036891">
    <property type="entry name" value="Signal_recog_part_SRP54_M_sf"/>
</dbReference>
<keyword evidence="6" id="KW-0733">Signal recognition particle</keyword>
<evidence type="ECO:0000256" key="3">
    <source>
        <dbReference type="ARBA" id="ARBA00022801"/>
    </source>
</evidence>
<proteinExistence type="inferred from homology"/>
<dbReference type="NCBIfam" id="TIGR00959">
    <property type="entry name" value="ffh"/>
    <property type="match status" value="1"/>
</dbReference>
<dbReference type="Gene3D" id="3.40.50.300">
    <property type="entry name" value="P-loop containing nucleotide triphosphate hydrolases"/>
    <property type="match status" value="1"/>
</dbReference>
<evidence type="ECO:0000256" key="7">
    <source>
        <dbReference type="ARBA" id="ARBA00023274"/>
    </source>
</evidence>
<dbReference type="InterPro" id="IPR004780">
    <property type="entry name" value="SRP"/>
</dbReference>
<dbReference type="CDD" id="cd18539">
    <property type="entry name" value="SRP_G"/>
    <property type="match status" value="1"/>
</dbReference>
<dbReference type="InterPro" id="IPR000897">
    <property type="entry name" value="SRP54_GTPase_dom"/>
</dbReference>
<dbReference type="SMART" id="SM00963">
    <property type="entry name" value="SRP54_N"/>
    <property type="match status" value="1"/>
</dbReference>
<dbReference type="EC" id="3.6.5.4" evidence="8"/>
<name>A0A6J6RUL6_9ZZZZ</name>
<keyword evidence="5" id="KW-0342">GTP-binding</keyword>
<evidence type="ECO:0000259" key="10">
    <source>
        <dbReference type="PROSITE" id="PS00300"/>
    </source>
</evidence>
<dbReference type="SUPFAM" id="SSF47446">
    <property type="entry name" value="Signal peptide-binding domain"/>
    <property type="match status" value="1"/>
</dbReference>
<dbReference type="PANTHER" id="PTHR11564:SF5">
    <property type="entry name" value="SIGNAL RECOGNITION PARTICLE SUBUNIT SRP54"/>
    <property type="match status" value="1"/>
</dbReference>
<evidence type="ECO:0000256" key="2">
    <source>
        <dbReference type="ARBA" id="ARBA00022741"/>
    </source>
</evidence>
<gene>
    <name evidence="11" type="ORF">UFOPK2683_00998</name>
</gene>
<dbReference type="SUPFAM" id="SSF52540">
    <property type="entry name" value="P-loop containing nucleoside triphosphate hydrolases"/>
    <property type="match status" value="1"/>
</dbReference>
<keyword evidence="4" id="KW-0694">RNA-binding</keyword>
<dbReference type="InterPro" id="IPR022941">
    <property type="entry name" value="SRP54"/>
</dbReference>
<dbReference type="SMART" id="SM00382">
    <property type="entry name" value="AAA"/>
    <property type="match status" value="1"/>
</dbReference>
<dbReference type="Gene3D" id="1.10.260.30">
    <property type="entry name" value="Signal recognition particle, SRP54 subunit, M-domain"/>
    <property type="match status" value="1"/>
</dbReference>
<dbReference type="GO" id="GO:0006614">
    <property type="term" value="P:SRP-dependent cotranslational protein targeting to membrane"/>
    <property type="evidence" value="ECO:0007669"/>
    <property type="project" value="InterPro"/>
</dbReference>
<dbReference type="GO" id="GO:0003924">
    <property type="term" value="F:GTPase activity"/>
    <property type="evidence" value="ECO:0007669"/>
    <property type="project" value="InterPro"/>
</dbReference>
<reference evidence="11" key="1">
    <citation type="submission" date="2020-05" db="EMBL/GenBank/DDBJ databases">
        <authorList>
            <person name="Chiriac C."/>
            <person name="Salcher M."/>
            <person name="Ghai R."/>
            <person name="Kavagutti S V."/>
        </authorList>
    </citation>
    <scope>NUCLEOTIDE SEQUENCE</scope>
</reference>
<dbReference type="PROSITE" id="PS00300">
    <property type="entry name" value="SRP54"/>
    <property type="match status" value="1"/>
</dbReference>
<evidence type="ECO:0000256" key="1">
    <source>
        <dbReference type="ARBA" id="ARBA00005450"/>
    </source>
</evidence>